<evidence type="ECO:0000256" key="3">
    <source>
        <dbReference type="ARBA" id="ARBA00022473"/>
    </source>
</evidence>
<reference evidence="9" key="1">
    <citation type="submission" date="2022-08" db="UniProtKB">
        <authorList>
            <consortium name="EnsemblMetazoa"/>
        </authorList>
    </citation>
    <scope>IDENTIFICATION</scope>
    <source>
        <strain evidence="9">EBRO</strain>
    </source>
</reference>
<keyword evidence="6" id="KW-0325">Glycoprotein</keyword>
<evidence type="ECO:0000256" key="6">
    <source>
        <dbReference type="ARBA" id="ARBA00023180"/>
    </source>
</evidence>
<keyword evidence="5" id="KW-0677">Repeat</keyword>
<feature type="region of interest" description="Disordered" evidence="8">
    <location>
        <begin position="978"/>
        <end position="998"/>
    </location>
</feature>
<comment type="similarity">
    <text evidence="2 7">Belongs to the chordin family.</text>
</comment>
<dbReference type="PROSITE" id="PS50933">
    <property type="entry name" value="CHRD"/>
    <property type="match status" value="3"/>
</dbReference>
<evidence type="ECO:0000256" key="8">
    <source>
        <dbReference type="SAM" id="MobiDB-lite"/>
    </source>
</evidence>
<keyword evidence="3 7" id="KW-0217">Developmental protein</keyword>
<evidence type="ECO:0000256" key="1">
    <source>
        <dbReference type="ARBA" id="ARBA00004613"/>
    </source>
</evidence>
<dbReference type="GO" id="GO:0009953">
    <property type="term" value="P:dorsal/ventral pattern formation"/>
    <property type="evidence" value="ECO:0007669"/>
    <property type="project" value="TreeGrafter"/>
</dbReference>
<organism evidence="9">
    <name type="scientific">Anopheles atroparvus</name>
    <name type="common">European mosquito</name>
    <dbReference type="NCBI Taxonomy" id="41427"/>
    <lineage>
        <taxon>Eukaryota</taxon>
        <taxon>Metazoa</taxon>
        <taxon>Ecdysozoa</taxon>
        <taxon>Arthropoda</taxon>
        <taxon>Hexapoda</taxon>
        <taxon>Insecta</taxon>
        <taxon>Pterygota</taxon>
        <taxon>Neoptera</taxon>
        <taxon>Endopterygota</taxon>
        <taxon>Diptera</taxon>
        <taxon>Nematocera</taxon>
        <taxon>Culicoidea</taxon>
        <taxon>Culicidae</taxon>
        <taxon>Anophelinae</taxon>
        <taxon>Anopheles</taxon>
    </lineage>
</organism>
<dbReference type="STRING" id="41427.A0A182J073"/>
<dbReference type="Gene3D" id="6.20.200.20">
    <property type="match status" value="2"/>
</dbReference>
<dbReference type="GO" id="GO:0048731">
    <property type="term" value="P:system development"/>
    <property type="evidence" value="ECO:0007669"/>
    <property type="project" value="UniProtKB-ARBA"/>
</dbReference>
<dbReference type="GO" id="GO:0030514">
    <property type="term" value="P:negative regulation of BMP signaling pathway"/>
    <property type="evidence" value="ECO:0007669"/>
    <property type="project" value="TreeGrafter"/>
</dbReference>
<proteinExistence type="inferred from homology"/>
<dbReference type="SUPFAM" id="SSF57603">
    <property type="entry name" value="FnI-like domain"/>
    <property type="match status" value="3"/>
</dbReference>
<evidence type="ECO:0000256" key="4">
    <source>
        <dbReference type="ARBA" id="ARBA00022525"/>
    </source>
</evidence>
<evidence type="ECO:0000256" key="2">
    <source>
        <dbReference type="ARBA" id="ARBA00007156"/>
    </source>
</evidence>
<dbReference type="GO" id="GO:0005615">
    <property type="term" value="C:extracellular space"/>
    <property type="evidence" value="ECO:0007669"/>
    <property type="project" value="TreeGrafter"/>
</dbReference>
<feature type="compositionally biased region" description="Low complexity" evidence="8">
    <location>
        <begin position="981"/>
        <end position="998"/>
    </location>
</feature>
<comment type="subcellular location">
    <subcellularLocation>
        <location evidence="1">Secreted</location>
    </subcellularLocation>
</comment>
<evidence type="ECO:0000313" key="9">
    <source>
        <dbReference type="EnsemblMetazoa" id="AATE008844-PA.1"/>
    </source>
</evidence>
<dbReference type="AlphaFoldDB" id="A0A182J073"/>
<protein>
    <recommendedName>
        <fullName evidence="10">Dorsal-ventral patterning protein Sog</fullName>
    </recommendedName>
</protein>
<evidence type="ECO:0008006" key="10">
    <source>
        <dbReference type="Google" id="ProtNLM"/>
    </source>
</evidence>
<accession>A0A182J073</accession>
<dbReference type="EnsemblMetazoa" id="AATE008844-RA">
    <property type="protein sequence ID" value="AATE008844-PA.1"/>
    <property type="gene ID" value="AATE008844"/>
</dbReference>
<keyword evidence="4" id="KW-0964">Secreted</keyword>
<dbReference type="PROSITE" id="PS01208">
    <property type="entry name" value="VWFC_1"/>
    <property type="match status" value="2"/>
</dbReference>
<dbReference type="SMART" id="SM00754">
    <property type="entry name" value="CHRD"/>
    <property type="match status" value="4"/>
</dbReference>
<dbReference type="PANTHER" id="PTHR46526">
    <property type="entry name" value="CHORDIN"/>
    <property type="match status" value="1"/>
</dbReference>
<evidence type="ECO:0000256" key="7">
    <source>
        <dbReference type="PIRNR" id="PIRNR002496"/>
    </source>
</evidence>
<dbReference type="InterPro" id="IPR052278">
    <property type="entry name" value="Chordin-like_regulators"/>
</dbReference>
<dbReference type="GO" id="GO:0036122">
    <property type="term" value="F:BMP binding"/>
    <property type="evidence" value="ECO:0007669"/>
    <property type="project" value="TreeGrafter"/>
</dbReference>
<dbReference type="PANTHER" id="PTHR46526:SF1">
    <property type="entry name" value="CHORDIN"/>
    <property type="match status" value="1"/>
</dbReference>
<dbReference type="PROSITE" id="PS50184">
    <property type="entry name" value="VWFC_2"/>
    <property type="match status" value="1"/>
</dbReference>
<sequence length="998" mass="109901">MLYEECQFGKTIRELHTTWFADLGPPFGVMYCIMCECVPFQKKRRVVGRVQCRNIKNECPKPSCDDPILLPGRCCKICPGDAQKAPVISVGMTGGQTTTNQPQLRPDVVKDLPQATMPEEEERSKPDFAALLTGRTSAMLKRDDAGTMYSTINPQNVVATGRFSFHKKNLYYSFYVSERAARPRAIQFVHANGNILEEHTLAIATDEGRFSVYQNTTGKVCGVWRRVPREYRRLLRDELVSVVLLWGGKQQAELALAGSVAKYPALAHELFSALLEPASLESGAMGGAGGTAIVSTSSGVTSSIHLTIVLNGLFAAEDVADVPLAVRLESLEKRQLILEDVQRVRKPSHDINVLEVSSPVSVADLRLLTRGKLTLTVESRRNPDLLRLQGPVRGRVACEIFQTLLSSHGTETRSDGSGLAWMYQARDGSLVYQVQTHNLPLAPAIVTLLDDSAKRRPELETLTRAFAGGQAYGALDRMGPRVLEPLYSGDLVIQVASDQNLTLLHGKFVTRQVADARDTGAPVLLRRNAAPDQPPVLAHAVGMAWLAVDNECALHYDLSLAGIPAAFHPLQLVLEELPLEAPNAPVSRRLLEDFGGNQLESFALGLPAAELAKLETSVLYLEVRSNATSEPVLRARVRSTPRVPNHCTGAGNDNEVQQQYQPSFALNDHQPAAVPAVAGKCFHSGRFYDDGETWRSAVEACTMCSCDNQQSRCEKIKCPPLRCRKDDIVHKKGDCCPTCTNAKYGPQQSGNSLPAPAPTAPSSPAARGCDLGEQFHEAGSSWHPYLYPDGYDTCTTCTCELFTLQVTCTRAQCPSLPCSDKVAYRPDRKACCKVCPQVRPEEDQGATGRHRRLIEIRFPPFFSQVKEPKVSRSKDVQYDEAGTSSGTLRSPQAILDAGGCRNEENIYANGQEYHPILATHGEEKCIKCRCKDGQINCNRKRCNRAMCNRQNGKRQPAAASAQPVDECCQCRPARHHRKRQQQQQQQQQQQHQQTSIKS</sequence>
<dbReference type="VEuPathDB" id="VectorBase:AATE008844"/>
<evidence type="ECO:0000256" key="5">
    <source>
        <dbReference type="ARBA" id="ARBA00022737"/>
    </source>
</evidence>
<dbReference type="InterPro" id="IPR001007">
    <property type="entry name" value="VWF_dom"/>
</dbReference>
<dbReference type="PIRSF" id="PIRSF002496">
    <property type="entry name" value="Chordin"/>
    <property type="match status" value="1"/>
</dbReference>
<dbReference type="SMART" id="SM00214">
    <property type="entry name" value="VWC"/>
    <property type="match status" value="4"/>
</dbReference>
<dbReference type="Pfam" id="PF00093">
    <property type="entry name" value="VWC"/>
    <property type="match status" value="4"/>
</dbReference>
<name>A0A182J073_ANOAO</name>
<dbReference type="InterPro" id="IPR016353">
    <property type="entry name" value="Chordin"/>
</dbReference>
<dbReference type="InterPro" id="IPR010895">
    <property type="entry name" value="CHRD"/>
</dbReference>